<gene>
    <name evidence="8" type="ORF">I2H31_15610</name>
</gene>
<dbReference type="SUPFAM" id="SSF46894">
    <property type="entry name" value="C-terminal effector domain of the bipartite response regulators"/>
    <property type="match status" value="1"/>
</dbReference>
<evidence type="ECO:0000256" key="2">
    <source>
        <dbReference type="ARBA" id="ARBA00023015"/>
    </source>
</evidence>
<dbReference type="PRINTS" id="PR00038">
    <property type="entry name" value="HTHLUXR"/>
</dbReference>
<dbReference type="RefSeq" id="WP_196293979.1">
    <property type="nucleotide sequence ID" value="NZ_JADQDM010000008.1"/>
</dbReference>
<keyword evidence="4" id="KW-0804">Transcription</keyword>
<keyword evidence="9" id="KW-1185">Reference proteome</keyword>
<feature type="domain" description="Response regulatory" evidence="7">
    <location>
        <begin position="7"/>
        <end position="125"/>
    </location>
</feature>
<dbReference type="SUPFAM" id="SSF52172">
    <property type="entry name" value="CheY-like"/>
    <property type="match status" value="1"/>
</dbReference>
<sequence length="224" mass="23954">MQTPPLALAIIEDQAPIREALNEYLCAQPEFHCVLVARSMEDFLNRLPGVATPPALVLSDIGLPGRSGIEGLPVLLERLPAAQVLMLSVFTDAERVFEAICAGAAGYLVKSTPLPQLKQHLLEVAAGGSPMSPGVARFVLQAFRAQPPVRVAAAPENRLSPREQEVVQGVEEGLGYKVIAARLGISPDTVNNHVRAIYRKLQVNSKSELLARSLKQRGPGGGMA</sequence>
<feature type="domain" description="HTH luxR-type" evidence="6">
    <location>
        <begin position="152"/>
        <end position="217"/>
    </location>
</feature>
<evidence type="ECO:0000256" key="5">
    <source>
        <dbReference type="PROSITE-ProRule" id="PRU00169"/>
    </source>
</evidence>
<dbReference type="InterPro" id="IPR058245">
    <property type="entry name" value="NreC/VraR/RcsB-like_REC"/>
</dbReference>
<dbReference type="SMART" id="SM00448">
    <property type="entry name" value="REC"/>
    <property type="match status" value="1"/>
</dbReference>
<dbReference type="PROSITE" id="PS50043">
    <property type="entry name" value="HTH_LUXR_2"/>
    <property type="match status" value="1"/>
</dbReference>
<evidence type="ECO:0000256" key="1">
    <source>
        <dbReference type="ARBA" id="ARBA00022553"/>
    </source>
</evidence>
<dbReference type="InterPro" id="IPR016032">
    <property type="entry name" value="Sig_transdc_resp-reg_C-effctor"/>
</dbReference>
<feature type="modified residue" description="4-aspartylphosphate" evidence="5">
    <location>
        <position position="60"/>
    </location>
</feature>
<dbReference type="EMBL" id="JADQDM010000008">
    <property type="protein sequence ID" value="MBF9222530.1"/>
    <property type="molecule type" value="Genomic_DNA"/>
</dbReference>
<evidence type="ECO:0000259" key="6">
    <source>
        <dbReference type="PROSITE" id="PS50043"/>
    </source>
</evidence>
<dbReference type="InterPro" id="IPR039420">
    <property type="entry name" value="WalR-like"/>
</dbReference>
<dbReference type="PANTHER" id="PTHR43214">
    <property type="entry name" value="TWO-COMPONENT RESPONSE REGULATOR"/>
    <property type="match status" value="1"/>
</dbReference>
<dbReference type="CDD" id="cd06170">
    <property type="entry name" value="LuxR_C_like"/>
    <property type="match status" value="1"/>
</dbReference>
<keyword evidence="3" id="KW-0238">DNA-binding</keyword>
<dbReference type="SMART" id="SM00421">
    <property type="entry name" value="HTH_LUXR"/>
    <property type="match status" value="1"/>
</dbReference>
<keyword evidence="2" id="KW-0805">Transcription regulation</keyword>
<organism evidence="8 9">
    <name type="scientific">Hymenobacter ruricola</name>
    <dbReference type="NCBI Taxonomy" id="2791023"/>
    <lineage>
        <taxon>Bacteria</taxon>
        <taxon>Pseudomonadati</taxon>
        <taxon>Bacteroidota</taxon>
        <taxon>Cytophagia</taxon>
        <taxon>Cytophagales</taxon>
        <taxon>Hymenobacteraceae</taxon>
        <taxon>Hymenobacter</taxon>
    </lineage>
</organism>
<proteinExistence type="predicted"/>
<dbReference type="PROSITE" id="PS50110">
    <property type="entry name" value="RESPONSE_REGULATORY"/>
    <property type="match status" value="1"/>
</dbReference>
<evidence type="ECO:0000313" key="8">
    <source>
        <dbReference type="EMBL" id="MBF9222530.1"/>
    </source>
</evidence>
<dbReference type="InterPro" id="IPR000792">
    <property type="entry name" value="Tscrpt_reg_LuxR_C"/>
</dbReference>
<protein>
    <submittedName>
        <fullName evidence="8">Response regulator transcription factor</fullName>
    </submittedName>
</protein>
<dbReference type="InterPro" id="IPR001789">
    <property type="entry name" value="Sig_transdc_resp-reg_receiver"/>
</dbReference>
<name>A0ABS0I6G2_9BACT</name>
<reference evidence="8 9" key="1">
    <citation type="submission" date="2020-11" db="EMBL/GenBank/DDBJ databases">
        <authorList>
            <person name="Kim M.K."/>
        </authorList>
    </citation>
    <scope>NUCLEOTIDE SEQUENCE [LARGE SCALE GENOMIC DNA]</scope>
    <source>
        <strain evidence="8 9">BT662</strain>
    </source>
</reference>
<dbReference type="Proteomes" id="UP000618931">
    <property type="component" value="Unassembled WGS sequence"/>
</dbReference>
<evidence type="ECO:0000256" key="4">
    <source>
        <dbReference type="ARBA" id="ARBA00023163"/>
    </source>
</evidence>
<dbReference type="Pfam" id="PF00072">
    <property type="entry name" value="Response_reg"/>
    <property type="match status" value="1"/>
</dbReference>
<evidence type="ECO:0000259" key="7">
    <source>
        <dbReference type="PROSITE" id="PS50110"/>
    </source>
</evidence>
<keyword evidence="1 5" id="KW-0597">Phosphoprotein</keyword>
<dbReference type="PANTHER" id="PTHR43214:SF41">
    <property type="entry name" value="NITRATE_NITRITE RESPONSE REGULATOR PROTEIN NARP"/>
    <property type="match status" value="1"/>
</dbReference>
<comment type="caution">
    <text evidence="8">The sequence shown here is derived from an EMBL/GenBank/DDBJ whole genome shotgun (WGS) entry which is preliminary data.</text>
</comment>
<accession>A0ABS0I6G2</accession>
<dbReference type="Pfam" id="PF00196">
    <property type="entry name" value="GerE"/>
    <property type="match status" value="1"/>
</dbReference>
<evidence type="ECO:0000313" key="9">
    <source>
        <dbReference type="Proteomes" id="UP000618931"/>
    </source>
</evidence>
<dbReference type="InterPro" id="IPR011006">
    <property type="entry name" value="CheY-like_superfamily"/>
</dbReference>
<dbReference type="Gene3D" id="3.40.50.2300">
    <property type="match status" value="1"/>
</dbReference>
<dbReference type="PROSITE" id="PS00622">
    <property type="entry name" value="HTH_LUXR_1"/>
    <property type="match status" value="1"/>
</dbReference>
<evidence type="ECO:0000256" key="3">
    <source>
        <dbReference type="ARBA" id="ARBA00023125"/>
    </source>
</evidence>
<dbReference type="CDD" id="cd17535">
    <property type="entry name" value="REC_NarL-like"/>
    <property type="match status" value="1"/>
</dbReference>